<keyword evidence="2" id="KW-1185">Reference proteome</keyword>
<protein>
    <submittedName>
        <fullName evidence="1">Uncharacterized protein</fullName>
    </submittedName>
</protein>
<proteinExistence type="predicted"/>
<comment type="caution">
    <text evidence="1">The sequence shown here is derived from an EMBL/GenBank/DDBJ whole genome shotgun (WGS) entry which is preliminary data.</text>
</comment>
<evidence type="ECO:0000313" key="2">
    <source>
        <dbReference type="Proteomes" id="UP001055879"/>
    </source>
</evidence>
<organism evidence="1 2">
    <name type="scientific">Arctium lappa</name>
    <name type="common">Greater burdock</name>
    <name type="synonym">Lappa major</name>
    <dbReference type="NCBI Taxonomy" id="4217"/>
    <lineage>
        <taxon>Eukaryota</taxon>
        <taxon>Viridiplantae</taxon>
        <taxon>Streptophyta</taxon>
        <taxon>Embryophyta</taxon>
        <taxon>Tracheophyta</taxon>
        <taxon>Spermatophyta</taxon>
        <taxon>Magnoliopsida</taxon>
        <taxon>eudicotyledons</taxon>
        <taxon>Gunneridae</taxon>
        <taxon>Pentapetalae</taxon>
        <taxon>asterids</taxon>
        <taxon>campanulids</taxon>
        <taxon>Asterales</taxon>
        <taxon>Asteraceae</taxon>
        <taxon>Carduoideae</taxon>
        <taxon>Cardueae</taxon>
        <taxon>Arctiinae</taxon>
        <taxon>Arctium</taxon>
    </lineage>
</organism>
<gene>
    <name evidence="1" type="ORF">L6452_28730</name>
</gene>
<dbReference type="EMBL" id="CM042055">
    <property type="protein sequence ID" value="KAI3702976.1"/>
    <property type="molecule type" value="Genomic_DNA"/>
</dbReference>
<sequence>MSTRRHLAYMVGSYGKAYKEKQIDALLMLIFVVTKMSICSSHVIVNEPWINFGIIHYTQLSIKVAMDGTCLVNASLPTMHRPPLKA</sequence>
<accession>A0ACB8ZZR2</accession>
<dbReference type="Proteomes" id="UP001055879">
    <property type="component" value="Linkage Group LG09"/>
</dbReference>
<reference evidence="2" key="1">
    <citation type="journal article" date="2022" name="Mol. Ecol. Resour.">
        <title>The genomes of chicory, endive, great burdock and yacon provide insights into Asteraceae palaeo-polyploidization history and plant inulin production.</title>
        <authorList>
            <person name="Fan W."/>
            <person name="Wang S."/>
            <person name="Wang H."/>
            <person name="Wang A."/>
            <person name="Jiang F."/>
            <person name="Liu H."/>
            <person name="Zhao H."/>
            <person name="Xu D."/>
            <person name="Zhang Y."/>
        </authorList>
    </citation>
    <scope>NUCLEOTIDE SEQUENCE [LARGE SCALE GENOMIC DNA]</scope>
    <source>
        <strain evidence="2">cv. Niubang</strain>
    </source>
</reference>
<reference evidence="1 2" key="2">
    <citation type="journal article" date="2022" name="Mol. Ecol. Resour.">
        <title>The genomes of chicory, endive, great burdock and yacon provide insights into Asteraceae paleo-polyploidization history and plant inulin production.</title>
        <authorList>
            <person name="Fan W."/>
            <person name="Wang S."/>
            <person name="Wang H."/>
            <person name="Wang A."/>
            <person name="Jiang F."/>
            <person name="Liu H."/>
            <person name="Zhao H."/>
            <person name="Xu D."/>
            <person name="Zhang Y."/>
        </authorList>
    </citation>
    <scope>NUCLEOTIDE SEQUENCE [LARGE SCALE GENOMIC DNA]</scope>
    <source>
        <strain evidence="2">cv. Niubang</strain>
    </source>
</reference>
<name>A0ACB8ZZR2_ARCLA</name>
<evidence type="ECO:0000313" key="1">
    <source>
        <dbReference type="EMBL" id="KAI3702976.1"/>
    </source>
</evidence>